<evidence type="ECO:0000313" key="14">
    <source>
        <dbReference type="EMBL" id="KAK2580413.1"/>
    </source>
</evidence>
<dbReference type="AlphaFoldDB" id="A0AAD9VMU5"/>
<organism evidence="14 15">
    <name type="scientific">Odynerus spinipes</name>
    <dbReference type="NCBI Taxonomy" id="1348599"/>
    <lineage>
        <taxon>Eukaryota</taxon>
        <taxon>Metazoa</taxon>
        <taxon>Ecdysozoa</taxon>
        <taxon>Arthropoda</taxon>
        <taxon>Hexapoda</taxon>
        <taxon>Insecta</taxon>
        <taxon>Pterygota</taxon>
        <taxon>Neoptera</taxon>
        <taxon>Endopterygota</taxon>
        <taxon>Hymenoptera</taxon>
        <taxon>Apocrita</taxon>
        <taxon>Aculeata</taxon>
        <taxon>Vespoidea</taxon>
        <taxon>Vespidae</taxon>
        <taxon>Eumeninae</taxon>
        <taxon>Odynerus</taxon>
    </lineage>
</organism>
<evidence type="ECO:0000256" key="5">
    <source>
        <dbReference type="ARBA" id="ARBA00018677"/>
    </source>
</evidence>
<proteinExistence type="inferred from homology"/>
<comment type="subcellular location">
    <subcellularLocation>
        <location evidence="3">Mitochondrion inner membrane</location>
        <topology evidence="3">Peripheral membrane protein</topology>
    </subcellularLocation>
    <subcellularLocation>
        <location evidence="2">Mitochondrion intermembrane space</location>
    </subcellularLocation>
</comment>
<dbReference type="PANTHER" id="PTHR20900:SF0">
    <property type="entry name" value="NADH DEHYDROGENASE [UBIQUINONE] 1 BETA SUBCOMPLEX SUBUNIT 7"/>
    <property type="match status" value="1"/>
</dbReference>
<evidence type="ECO:0000313" key="15">
    <source>
        <dbReference type="Proteomes" id="UP001258017"/>
    </source>
</evidence>
<reference evidence="14" key="1">
    <citation type="submission" date="2021-08" db="EMBL/GenBank/DDBJ databases">
        <authorList>
            <person name="Misof B."/>
            <person name="Oliver O."/>
            <person name="Podsiadlowski L."/>
            <person name="Donath A."/>
            <person name="Peters R."/>
            <person name="Mayer C."/>
            <person name="Rust J."/>
            <person name="Gunkel S."/>
            <person name="Lesny P."/>
            <person name="Martin S."/>
            <person name="Oeyen J.P."/>
            <person name="Petersen M."/>
            <person name="Panagiotis P."/>
            <person name="Wilbrandt J."/>
            <person name="Tanja T."/>
        </authorList>
    </citation>
    <scope>NUCLEOTIDE SEQUENCE</scope>
    <source>
        <strain evidence="14">GBR_01_08_01A</strain>
        <tissue evidence="14">Thorax + abdomen</tissue>
    </source>
</reference>
<evidence type="ECO:0000256" key="13">
    <source>
        <dbReference type="SAM" id="Coils"/>
    </source>
</evidence>
<keyword evidence="15" id="KW-1185">Reference proteome</keyword>
<evidence type="ECO:0000256" key="2">
    <source>
        <dbReference type="ARBA" id="ARBA00004569"/>
    </source>
</evidence>
<comment type="similarity">
    <text evidence="4">Belongs to the complex I NDUFB7 subunit family.</text>
</comment>
<name>A0AAD9VMU5_9HYME</name>
<keyword evidence="6" id="KW-0813">Transport</keyword>
<reference evidence="14" key="2">
    <citation type="journal article" date="2023" name="Commun. Biol.">
        <title>Intrasexual cuticular hydrocarbon dimorphism in a wasp sheds light on hydrocarbon biosynthesis genes in Hymenoptera.</title>
        <authorList>
            <person name="Moris V.C."/>
            <person name="Podsiadlowski L."/>
            <person name="Martin S."/>
            <person name="Oeyen J.P."/>
            <person name="Donath A."/>
            <person name="Petersen M."/>
            <person name="Wilbrandt J."/>
            <person name="Misof B."/>
            <person name="Liedtke D."/>
            <person name="Thamm M."/>
            <person name="Scheiner R."/>
            <person name="Schmitt T."/>
            <person name="Niehuis O."/>
        </authorList>
    </citation>
    <scope>NUCLEOTIDE SEQUENCE</scope>
    <source>
        <strain evidence="14">GBR_01_08_01A</strain>
    </source>
</reference>
<dbReference type="InterPro" id="IPR008698">
    <property type="entry name" value="NDUB7"/>
</dbReference>
<dbReference type="EMBL" id="JAIFRP010000053">
    <property type="protein sequence ID" value="KAK2580413.1"/>
    <property type="molecule type" value="Genomic_DNA"/>
</dbReference>
<comment type="function">
    <text evidence="1">Accessory subunit of the mitochondrial membrane respiratory chain NADH dehydrogenase (Complex I), that is believed not to be involved in catalysis. Complex I functions in the transfer of electrons from NADH to the respiratory chain. The immediate electron acceptor for the enzyme is believed to be ubiquinone.</text>
</comment>
<keyword evidence="10" id="KW-0496">Mitochondrion</keyword>
<keyword evidence="9" id="KW-0249">Electron transport</keyword>
<gene>
    <name evidence="14" type="ORF">KPH14_006164</name>
</gene>
<dbReference type="Proteomes" id="UP001258017">
    <property type="component" value="Unassembled WGS sequence"/>
</dbReference>
<evidence type="ECO:0000256" key="7">
    <source>
        <dbReference type="ARBA" id="ARBA00022660"/>
    </source>
</evidence>
<feature type="coiled-coil region" evidence="13">
    <location>
        <begin position="92"/>
        <end position="119"/>
    </location>
</feature>
<accession>A0AAD9VMU5</accession>
<dbReference type="GO" id="GO:0005758">
    <property type="term" value="C:mitochondrial intermembrane space"/>
    <property type="evidence" value="ECO:0007669"/>
    <property type="project" value="UniProtKB-SubCell"/>
</dbReference>
<keyword evidence="8" id="KW-0999">Mitochondrion inner membrane</keyword>
<evidence type="ECO:0000256" key="12">
    <source>
        <dbReference type="ARBA" id="ARBA00023157"/>
    </source>
</evidence>
<keyword evidence="7" id="KW-0679">Respiratory chain</keyword>
<keyword evidence="13" id="KW-0175">Coiled coil</keyword>
<evidence type="ECO:0000256" key="3">
    <source>
        <dbReference type="ARBA" id="ARBA00004637"/>
    </source>
</evidence>
<dbReference type="GO" id="GO:0005743">
    <property type="term" value="C:mitochondrial inner membrane"/>
    <property type="evidence" value="ECO:0007669"/>
    <property type="project" value="UniProtKB-SubCell"/>
</dbReference>
<dbReference type="PANTHER" id="PTHR20900">
    <property type="entry name" value="NADH:UBIQUINONE OXIDOREDUCTASE B18-LIKE SUBUNIT"/>
    <property type="match status" value="1"/>
</dbReference>
<evidence type="ECO:0000256" key="6">
    <source>
        <dbReference type="ARBA" id="ARBA00022448"/>
    </source>
</evidence>
<evidence type="ECO:0000256" key="10">
    <source>
        <dbReference type="ARBA" id="ARBA00023128"/>
    </source>
</evidence>
<evidence type="ECO:0000256" key="8">
    <source>
        <dbReference type="ARBA" id="ARBA00022792"/>
    </source>
</evidence>
<protein>
    <recommendedName>
        <fullName evidence="5">NADH dehydrogenase [ubiquinone] 1 beta subcomplex subunit 7</fullName>
    </recommendedName>
</protein>
<keyword evidence="11" id="KW-0472">Membrane</keyword>
<evidence type="ECO:0000256" key="11">
    <source>
        <dbReference type="ARBA" id="ARBA00023136"/>
    </source>
</evidence>
<evidence type="ECO:0000256" key="1">
    <source>
        <dbReference type="ARBA" id="ARBA00003195"/>
    </source>
</evidence>
<dbReference type="Pfam" id="PF05676">
    <property type="entry name" value="NDUF_B7"/>
    <property type="match status" value="1"/>
</dbReference>
<keyword evidence="12" id="KW-1015">Disulfide bond</keyword>
<evidence type="ECO:0000256" key="9">
    <source>
        <dbReference type="ARBA" id="ARBA00022982"/>
    </source>
</evidence>
<evidence type="ECO:0000256" key="4">
    <source>
        <dbReference type="ARBA" id="ARBA00008006"/>
    </source>
</evidence>
<sequence length="123" mass="14729">MGNIWAAYVSHPDTMPEAETDPTFDPNFGFTKARKPRVMIATEAEMKAVRIPKDLRDYCAHLLLDVEACKRLNFPFIRNCEHEIHTYHKCEYEDYILRMKEFERERRLLERQKRTKERQPIAA</sequence>
<comment type="caution">
    <text evidence="14">The sequence shown here is derived from an EMBL/GenBank/DDBJ whole genome shotgun (WGS) entry which is preliminary data.</text>
</comment>